<evidence type="ECO:0000313" key="3">
    <source>
        <dbReference type="Proteomes" id="UP000001631"/>
    </source>
</evidence>
<feature type="compositionally biased region" description="Basic and acidic residues" evidence="1">
    <location>
        <begin position="105"/>
        <end position="126"/>
    </location>
</feature>
<keyword evidence="3" id="KW-1185">Reference proteome</keyword>
<sequence>MRGKGAGCEKEIEVKQRGGRVAFMLTKFQNCVAPQDEGVSGQLQAVNHVYTTYGIYVYVYGDSEQSRIPYHVQYRHDQPLVNNASPGEMQMQCSDMLVQAGEQRGSAEERTPYRGEAGRCNEKLNTEVDPIPG</sequence>
<dbReference type="Proteomes" id="UP000001631">
    <property type="component" value="Unassembled WGS sequence"/>
</dbReference>
<dbReference type="EMBL" id="GG663364">
    <property type="protein sequence ID" value="EEH09652.1"/>
    <property type="molecule type" value="Genomic_DNA"/>
</dbReference>
<evidence type="ECO:0000313" key="2">
    <source>
        <dbReference type="EMBL" id="EEH09652.1"/>
    </source>
</evidence>
<feature type="region of interest" description="Disordered" evidence="1">
    <location>
        <begin position="100"/>
        <end position="133"/>
    </location>
</feature>
<dbReference type="GeneID" id="69034314"/>
<organism evidence="2 3">
    <name type="scientific">Ajellomyces capsulatus (strain G186AR / H82 / ATCC MYA-2454 / RMSCC 2432)</name>
    <name type="common">Darling's disease fungus</name>
    <name type="synonym">Histoplasma capsulatum</name>
    <dbReference type="NCBI Taxonomy" id="447093"/>
    <lineage>
        <taxon>Eukaryota</taxon>
        <taxon>Fungi</taxon>
        <taxon>Dikarya</taxon>
        <taxon>Ascomycota</taxon>
        <taxon>Pezizomycotina</taxon>
        <taxon>Eurotiomycetes</taxon>
        <taxon>Eurotiomycetidae</taxon>
        <taxon>Onygenales</taxon>
        <taxon>Ajellomycetaceae</taxon>
        <taxon>Histoplasma</taxon>
    </lineage>
</organism>
<dbReference type="RefSeq" id="XP_045290133.1">
    <property type="nucleotide sequence ID" value="XM_045428347.1"/>
</dbReference>
<reference evidence="2" key="1">
    <citation type="submission" date="2009-02" db="EMBL/GenBank/DDBJ databases">
        <title>The Genome Sequence of Ajellomyces capsulatus strain G186AR.</title>
        <authorList>
            <consortium name="The Broad Institute Genome Sequencing Platform"/>
            <person name="Champion M."/>
            <person name="Cuomo C."/>
            <person name="Ma L.-J."/>
            <person name="Henn M.R."/>
            <person name="Sil A."/>
            <person name="Goldman B."/>
            <person name="Young S.K."/>
            <person name="Kodira C.D."/>
            <person name="Zeng Q."/>
            <person name="Koehrsen M."/>
            <person name="Alvarado L."/>
            <person name="Berlin A."/>
            <person name="Borenstein D."/>
            <person name="Chen Z."/>
            <person name="Engels R."/>
            <person name="Freedman E."/>
            <person name="Gellesch M."/>
            <person name="Goldberg J."/>
            <person name="Griggs A."/>
            <person name="Gujja S."/>
            <person name="Heiman D."/>
            <person name="Hepburn T."/>
            <person name="Howarth C."/>
            <person name="Jen D."/>
            <person name="Larson L."/>
            <person name="Lewis B."/>
            <person name="Mehta T."/>
            <person name="Park D."/>
            <person name="Pearson M."/>
            <person name="Roberts A."/>
            <person name="Saif S."/>
            <person name="Shea T."/>
            <person name="Shenoy N."/>
            <person name="Sisk P."/>
            <person name="Stolte C."/>
            <person name="Sykes S."/>
            <person name="Walk T."/>
            <person name="White J."/>
            <person name="Yandava C."/>
            <person name="Klein B."/>
            <person name="McEwen J.G."/>
            <person name="Puccia R."/>
            <person name="Goldman G.H."/>
            <person name="Felipe M.S."/>
            <person name="Nino-Vega G."/>
            <person name="San-Blas G."/>
            <person name="Taylor J."/>
            <person name="Mendoza L."/>
            <person name="Galagan J."/>
            <person name="Nusbaum C."/>
            <person name="Birren B."/>
        </authorList>
    </citation>
    <scope>NUCLEOTIDE SEQUENCE</scope>
    <source>
        <strain evidence="2">G186AR</strain>
    </source>
</reference>
<protein>
    <submittedName>
        <fullName evidence="2">Uncharacterized protein</fullName>
    </submittedName>
</protein>
<dbReference type="AlphaFoldDB" id="C0NEI1"/>
<accession>C0NEI1</accession>
<gene>
    <name evidence="2" type="ORF">HCBG_01297</name>
</gene>
<dbReference type="InParanoid" id="C0NEI1"/>
<dbReference type="HOGENOM" id="CLU_1906138_0_0_1"/>
<evidence type="ECO:0000256" key="1">
    <source>
        <dbReference type="SAM" id="MobiDB-lite"/>
    </source>
</evidence>
<name>C0NEI1_AJECG</name>
<proteinExistence type="predicted"/>